<gene>
    <name evidence="2" type="ORF">ACFQ2K_51210</name>
</gene>
<evidence type="ECO:0000313" key="3">
    <source>
        <dbReference type="Proteomes" id="UP001596915"/>
    </source>
</evidence>
<evidence type="ECO:0000256" key="1">
    <source>
        <dbReference type="SAM" id="MobiDB-lite"/>
    </source>
</evidence>
<evidence type="ECO:0000313" key="2">
    <source>
        <dbReference type="EMBL" id="MFD0629734.1"/>
    </source>
</evidence>
<reference evidence="3" key="1">
    <citation type="journal article" date="2019" name="Int. J. Syst. Evol. Microbiol.">
        <title>The Global Catalogue of Microorganisms (GCM) 10K type strain sequencing project: providing services to taxonomists for standard genome sequencing and annotation.</title>
        <authorList>
            <consortium name="The Broad Institute Genomics Platform"/>
            <consortium name="The Broad Institute Genome Sequencing Center for Infectious Disease"/>
            <person name="Wu L."/>
            <person name="Ma J."/>
        </authorList>
    </citation>
    <scope>NUCLEOTIDE SEQUENCE [LARGE SCALE GENOMIC DNA]</scope>
    <source>
        <strain evidence="3">JCM 12607</strain>
    </source>
</reference>
<feature type="region of interest" description="Disordered" evidence="1">
    <location>
        <begin position="1"/>
        <end position="27"/>
    </location>
</feature>
<dbReference type="Proteomes" id="UP001596915">
    <property type="component" value="Unassembled WGS sequence"/>
</dbReference>
<keyword evidence="3" id="KW-1185">Reference proteome</keyword>
<accession>A0ABW2XD12</accession>
<protein>
    <submittedName>
        <fullName evidence="2">Uncharacterized protein</fullName>
    </submittedName>
</protein>
<comment type="caution">
    <text evidence="2">The sequence shown here is derived from an EMBL/GenBank/DDBJ whole genome shotgun (WGS) entry which is preliminary data.</text>
</comment>
<proteinExistence type="predicted"/>
<dbReference type="EMBL" id="JBHTGL010000008">
    <property type="protein sequence ID" value="MFD0629734.1"/>
    <property type="molecule type" value="Genomic_DNA"/>
</dbReference>
<name>A0ABW2XD12_9ACTN</name>
<organism evidence="2 3">
    <name type="scientific">Streptomyces sanglieri</name>
    <dbReference type="NCBI Taxonomy" id="193460"/>
    <lineage>
        <taxon>Bacteria</taxon>
        <taxon>Bacillati</taxon>
        <taxon>Actinomycetota</taxon>
        <taxon>Actinomycetes</taxon>
        <taxon>Kitasatosporales</taxon>
        <taxon>Streptomycetaceae</taxon>
        <taxon>Streptomyces</taxon>
    </lineage>
</organism>
<sequence length="57" mass="6115">MPGHAAHLTREFRHAGAQAHSSVGSVRRPRSWIVAASLEDGGRLVQLGYIVHAVETA</sequence>